<dbReference type="PANTHER" id="PTHR47266">
    <property type="entry name" value="ENDONUCLEASE-RELATED"/>
    <property type="match status" value="1"/>
</dbReference>
<dbReference type="EMBL" id="JAGXEW010002451">
    <property type="protein sequence ID" value="KAK1117315.1"/>
    <property type="molecule type" value="Genomic_DNA"/>
</dbReference>
<dbReference type="Proteomes" id="UP001230051">
    <property type="component" value="Unassembled WGS sequence"/>
</dbReference>
<reference evidence="3" key="1">
    <citation type="submission" date="2022-02" db="EMBL/GenBank/DDBJ databases">
        <title>Atlantic sturgeon de novo genome assembly.</title>
        <authorList>
            <person name="Stock M."/>
            <person name="Klopp C."/>
            <person name="Guiguen Y."/>
            <person name="Cabau C."/>
            <person name="Parinello H."/>
            <person name="Santidrian Yebra-Pimentel E."/>
            <person name="Kuhl H."/>
            <person name="Dirks R.P."/>
            <person name="Guessner J."/>
            <person name="Wuertz S."/>
            <person name="Du K."/>
            <person name="Schartl M."/>
        </authorList>
    </citation>
    <scope>NUCLEOTIDE SEQUENCE</scope>
    <source>
        <strain evidence="3">STURGEONOMICS-FGT-2020</strain>
        <tissue evidence="3">Whole blood</tissue>
    </source>
</reference>
<name>A0AAD8CEW6_ACIOX</name>
<comment type="caution">
    <text evidence="3">The sequence shown here is derived from an EMBL/GenBank/DDBJ whole genome shotgun (WGS) entry which is preliminary data.</text>
</comment>
<dbReference type="AlphaFoldDB" id="A0AAD8CEW6"/>
<organism evidence="3 4">
    <name type="scientific">Acipenser oxyrinchus oxyrinchus</name>
    <dbReference type="NCBI Taxonomy" id="40147"/>
    <lineage>
        <taxon>Eukaryota</taxon>
        <taxon>Metazoa</taxon>
        <taxon>Chordata</taxon>
        <taxon>Craniata</taxon>
        <taxon>Vertebrata</taxon>
        <taxon>Euteleostomi</taxon>
        <taxon>Actinopterygii</taxon>
        <taxon>Chondrostei</taxon>
        <taxon>Acipenseriformes</taxon>
        <taxon>Acipenseridae</taxon>
        <taxon>Acipenser</taxon>
    </lineage>
</organism>
<proteinExistence type="predicted"/>
<evidence type="ECO:0000256" key="1">
    <source>
        <dbReference type="ARBA" id="ARBA00039658"/>
    </source>
</evidence>
<dbReference type="FunFam" id="1.10.340.70:FF:000001">
    <property type="entry name" value="Retrovirus-related Pol polyprotein from transposon gypsy-like Protein"/>
    <property type="match status" value="1"/>
</dbReference>
<protein>
    <recommendedName>
        <fullName evidence="1">Gypsy retrotransposon integrase-like protein 1</fullName>
    </recommendedName>
</protein>
<evidence type="ECO:0000313" key="4">
    <source>
        <dbReference type="Proteomes" id="UP001230051"/>
    </source>
</evidence>
<dbReference type="Pfam" id="PF17921">
    <property type="entry name" value="Integrase_H2C2"/>
    <property type="match status" value="1"/>
</dbReference>
<keyword evidence="4" id="KW-1185">Reference proteome</keyword>
<sequence>MEQKVEAVYNYLQKKDYPNHFTKYQRQNLRRLASSYSLEENTLYHYTKGVKQKVVRTISEALDLFREFHDSAAGGHSGIKKTRHAFTSRFYWPGMSKDIEDWISKCDKCQKVGKLLHADTQLQNVKSPLWGVGPVLPVLSVGLGVDTGLLQQRISSPKSKETEAEAAVMSGVVIKQETAPLSPGPVTAIPPGTAELSLEGPSTSEDTAVRCFTGRTDGSRESQFLSNIEQDEMINRGITDPESPPAYWYKRNPKTPPHSWVNEPNQGQPIPESYRMSHRAHPVTEEQGLSTPLVSEIDIREGQQRQLQEIQAVRAELGQLRSVVDDRLKELTSSVLEVVNVLHQLIPTTAQQACPAQKGEPPCVRCFLDRGVPPEQQGWVRVSFPGTEETSAQANGERARITTTLPVPEINRFAGSSSKKIKRET</sequence>
<feature type="domain" description="Integrase zinc-binding" evidence="2">
    <location>
        <begin position="60"/>
        <end position="112"/>
    </location>
</feature>
<accession>A0AAD8CEW6</accession>
<dbReference type="InterPro" id="IPR052160">
    <property type="entry name" value="Gypsy_RT_Integrase-like"/>
</dbReference>
<evidence type="ECO:0000259" key="2">
    <source>
        <dbReference type="Pfam" id="PF17921"/>
    </source>
</evidence>
<dbReference type="Gene3D" id="1.10.340.70">
    <property type="match status" value="1"/>
</dbReference>
<gene>
    <name evidence="3" type="ORF">AOXY_G38818</name>
</gene>
<evidence type="ECO:0000313" key="3">
    <source>
        <dbReference type="EMBL" id="KAK1117315.1"/>
    </source>
</evidence>
<dbReference type="InterPro" id="IPR041588">
    <property type="entry name" value="Integrase_H2C2"/>
</dbReference>